<feature type="domain" description="NusA-like second KH" evidence="10">
    <location>
        <begin position="311"/>
        <end position="372"/>
    </location>
</feature>
<keyword evidence="4" id="KW-0805">Transcription regulation</keyword>
<proteinExistence type="predicted"/>
<evidence type="ECO:0000256" key="2">
    <source>
        <dbReference type="ARBA" id="ARBA00022490"/>
    </source>
</evidence>
<feature type="coiled-coil region" evidence="7">
    <location>
        <begin position="429"/>
        <end position="456"/>
    </location>
</feature>
<dbReference type="GO" id="GO:0005829">
    <property type="term" value="C:cytosol"/>
    <property type="evidence" value="ECO:0007669"/>
    <property type="project" value="TreeGrafter"/>
</dbReference>
<sequence length="525" mass="60065">MANQNFNESFDFNLLFEEVASTKKIEKEIVLELFKESIKEVIAKYDPDANVTIDIDQDEKNIWINKEFIVYSDEEFSDLFLTLKEDDIEKIANELTFIKLSEAKKISQESEIDDLVVKTFEIKSLHGKVQNAIISQFRQALSKKVKENIYANFKDKIGTIVKVKITTKGKQGFNALIIKDETPAFLPLRFANKKLIENHDNITEIDAFIENVLEDTKHSQIILSTSSNELLKIELANEIPELAQGLIKIVNISRVAGERAKVAIAKAEGVTFNFDEIGSIIGRDGSRISAVSAKLGGELIDIIKYDENFLKYIANAFSPSRVVSIVYNQKLSSFDVIVPNSQLSLAIGKKGINVSLIADLLKIKINVLSFAQAIEQNMRFQYNGNIQGEELEELNQVYNPNMRRNSFMPRFQRSENTYRPRDFTADKDLQLILSEMNEYKTQIEDEEDKVETKSTTDFVKKAVKLKDNNFDFNVKQEDLDKIIESKDDEDLVVIEQQMKDYTADKDLVDTLGDFDFDDIDDEDWE</sequence>
<dbReference type="InterPro" id="IPR013735">
    <property type="entry name" value="TF_NusA_N"/>
</dbReference>
<dbReference type="RefSeq" id="WP_283823720.1">
    <property type="nucleotide sequence ID" value="NZ_JASDAY010000022.1"/>
</dbReference>
<reference evidence="11" key="1">
    <citation type="submission" date="2023-05" db="EMBL/GenBank/DDBJ databases">
        <title>Mycoplasma phocimorsus sp. nov., isolated from Scandinavian patients with seal finger or septic arthritis after contact with seals.</title>
        <authorList>
            <person name="Skafte-Holm A."/>
            <person name="Pedersen T.R."/>
            <person name="Froelund M."/>
            <person name="Stegger M."/>
            <person name="Qvortrup K."/>
            <person name="Michaels D.L."/>
            <person name="Brown D.R."/>
            <person name="Jensen J.S."/>
        </authorList>
    </citation>
    <scope>NUCLEOTIDE SEQUENCE</scope>
    <source>
        <strain evidence="11">M5725</strain>
    </source>
</reference>
<gene>
    <name evidence="11" type="ORF">QLQ80_02040</name>
</gene>
<evidence type="ECO:0000256" key="7">
    <source>
        <dbReference type="SAM" id="Coils"/>
    </source>
</evidence>
<organism evidence="11 12">
    <name type="scientific">Mycoplasma phocimorsus</name>
    <dbReference type="NCBI Taxonomy" id="3045839"/>
    <lineage>
        <taxon>Bacteria</taxon>
        <taxon>Bacillati</taxon>
        <taxon>Mycoplasmatota</taxon>
        <taxon>Mollicutes</taxon>
        <taxon>Mycoplasmataceae</taxon>
        <taxon>Mycoplasma</taxon>
    </lineage>
</organism>
<dbReference type="InterPro" id="IPR036555">
    <property type="entry name" value="NusA_N_sf"/>
</dbReference>
<dbReference type="SUPFAM" id="SSF69705">
    <property type="entry name" value="Transcription factor NusA, N-terminal domain"/>
    <property type="match status" value="1"/>
</dbReference>
<evidence type="ECO:0000259" key="8">
    <source>
        <dbReference type="Pfam" id="PF08529"/>
    </source>
</evidence>
<dbReference type="InterPro" id="IPR025249">
    <property type="entry name" value="TF_NusA_KH_1st"/>
</dbReference>
<keyword evidence="2" id="KW-0963">Cytoplasm</keyword>
<dbReference type="InterPro" id="IPR058582">
    <property type="entry name" value="KH_NusA_2nd"/>
</dbReference>
<dbReference type="PANTHER" id="PTHR22648:SF0">
    <property type="entry name" value="TRANSCRIPTION TERMINATION_ANTITERMINATION PROTEIN NUSA"/>
    <property type="match status" value="1"/>
</dbReference>
<dbReference type="EMBL" id="JASDDP010000019">
    <property type="protein sequence ID" value="MDJ1645866.1"/>
    <property type="molecule type" value="Genomic_DNA"/>
</dbReference>
<comment type="caution">
    <text evidence="11">The sequence shown here is derived from an EMBL/GenBank/DDBJ whole genome shotgun (WGS) entry which is preliminary data.</text>
</comment>
<name>A0AAJ1PSR6_9MOLU</name>
<keyword evidence="1" id="KW-0806">Transcription termination</keyword>
<dbReference type="PANTHER" id="PTHR22648">
    <property type="entry name" value="TRANSCRIPTION TERMINATION FACTOR NUSA"/>
    <property type="match status" value="1"/>
</dbReference>
<evidence type="ECO:0000256" key="3">
    <source>
        <dbReference type="ARBA" id="ARBA00022884"/>
    </source>
</evidence>
<dbReference type="Pfam" id="PF08529">
    <property type="entry name" value="NusA_N"/>
    <property type="match status" value="1"/>
</dbReference>
<evidence type="ECO:0000256" key="6">
    <source>
        <dbReference type="PROSITE-ProRule" id="PRU00117"/>
    </source>
</evidence>
<dbReference type="PROSITE" id="PS50084">
    <property type="entry name" value="KH_TYPE_1"/>
    <property type="match status" value="1"/>
</dbReference>
<dbReference type="CDD" id="cd22529">
    <property type="entry name" value="KH-II_NusA_rpt2"/>
    <property type="match status" value="1"/>
</dbReference>
<evidence type="ECO:0000313" key="12">
    <source>
        <dbReference type="Proteomes" id="UP001224428"/>
    </source>
</evidence>
<dbReference type="AlphaFoldDB" id="A0AAJ1PSR6"/>
<dbReference type="InterPro" id="IPR030842">
    <property type="entry name" value="TF_NusA_bacterial"/>
</dbReference>
<dbReference type="Proteomes" id="UP001224428">
    <property type="component" value="Unassembled WGS sequence"/>
</dbReference>
<dbReference type="SUPFAM" id="SSF54814">
    <property type="entry name" value="Prokaryotic type KH domain (KH-domain type II)"/>
    <property type="match status" value="2"/>
</dbReference>
<accession>A0AAJ1PSR6</accession>
<keyword evidence="7" id="KW-0175">Coiled coil</keyword>
<evidence type="ECO:0000259" key="10">
    <source>
        <dbReference type="Pfam" id="PF26594"/>
    </source>
</evidence>
<dbReference type="Gene3D" id="3.30.300.20">
    <property type="match status" value="2"/>
</dbReference>
<evidence type="ECO:0000256" key="5">
    <source>
        <dbReference type="ARBA" id="ARBA00023163"/>
    </source>
</evidence>
<evidence type="ECO:0000313" key="11">
    <source>
        <dbReference type="EMBL" id="MDJ1645866.1"/>
    </source>
</evidence>
<dbReference type="Gene3D" id="3.30.1480.10">
    <property type="entry name" value="NusA, N-terminal domain"/>
    <property type="match status" value="1"/>
</dbReference>
<protein>
    <submittedName>
        <fullName evidence="11">NusA N-terminal domain-containing protein</fullName>
    </submittedName>
</protein>
<feature type="domain" description="Transcription factor NusA first KH" evidence="9">
    <location>
        <begin position="227"/>
        <end position="305"/>
    </location>
</feature>
<dbReference type="Pfam" id="PF26594">
    <property type="entry name" value="KH_NusA_2nd"/>
    <property type="match status" value="1"/>
</dbReference>
<dbReference type="GO" id="GO:0003700">
    <property type="term" value="F:DNA-binding transcription factor activity"/>
    <property type="evidence" value="ECO:0007669"/>
    <property type="project" value="InterPro"/>
</dbReference>
<dbReference type="GO" id="GO:0003723">
    <property type="term" value="F:RNA binding"/>
    <property type="evidence" value="ECO:0007669"/>
    <property type="project" value="UniProtKB-UniRule"/>
</dbReference>
<dbReference type="InterPro" id="IPR015946">
    <property type="entry name" value="KH_dom-like_a/b"/>
</dbReference>
<keyword evidence="12" id="KW-1185">Reference proteome</keyword>
<evidence type="ECO:0000259" key="9">
    <source>
        <dbReference type="Pfam" id="PF13184"/>
    </source>
</evidence>
<evidence type="ECO:0000256" key="1">
    <source>
        <dbReference type="ARBA" id="ARBA00022472"/>
    </source>
</evidence>
<keyword evidence="3 6" id="KW-0694">RNA-binding</keyword>
<keyword evidence="5" id="KW-0804">Transcription</keyword>
<dbReference type="InterPro" id="IPR009019">
    <property type="entry name" value="KH_sf_prok-type"/>
</dbReference>
<dbReference type="Pfam" id="PF13184">
    <property type="entry name" value="KH_NusA_1st"/>
    <property type="match status" value="1"/>
</dbReference>
<feature type="domain" description="Transcription factor NusA N-terminal" evidence="8">
    <location>
        <begin position="12"/>
        <end position="147"/>
    </location>
</feature>
<evidence type="ECO:0000256" key="4">
    <source>
        <dbReference type="ARBA" id="ARBA00023015"/>
    </source>
</evidence>
<dbReference type="GO" id="GO:0006353">
    <property type="term" value="P:DNA-templated transcription termination"/>
    <property type="evidence" value="ECO:0007669"/>
    <property type="project" value="UniProtKB-KW"/>
</dbReference>
<dbReference type="GO" id="GO:0031564">
    <property type="term" value="P:transcription antitermination"/>
    <property type="evidence" value="ECO:0007669"/>
    <property type="project" value="InterPro"/>
</dbReference>